<evidence type="ECO:0000256" key="1">
    <source>
        <dbReference type="ARBA" id="ARBA00001966"/>
    </source>
</evidence>
<keyword evidence="6" id="KW-0408">Iron</keyword>
<evidence type="ECO:0000259" key="9">
    <source>
        <dbReference type="SMART" id="SM00790"/>
    </source>
</evidence>
<dbReference type="AlphaFoldDB" id="A0A8J6T9B1"/>
<organism evidence="10 11">
    <name type="scientific">Candidatus Desulfacyla euxinica</name>
    <dbReference type="NCBI Taxonomy" id="2841693"/>
    <lineage>
        <taxon>Bacteria</taxon>
        <taxon>Deltaproteobacteria</taxon>
        <taxon>Candidatus Desulfacyla</taxon>
    </lineage>
</organism>
<dbReference type="Gene3D" id="3.60.9.10">
    <property type="entry name" value="Aldehyde ferredoxin oxidoreductase, N-terminal domain"/>
    <property type="match status" value="1"/>
</dbReference>
<dbReference type="Proteomes" id="UP000650524">
    <property type="component" value="Unassembled WGS sequence"/>
</dbReference>
<dbReference type="InterPro" id="IPR013984">
    <property type="entry name" value="Ald_Fedxn_OxRdtase_dom2"/>
</dbReference>
<dbReference type="InterPro" id="IPR013985">
    <property type="entry name" value="Ald_Fedxn_OxRdtase_dom3"/>
</dbReference>
<evidence type="ECO:0000256" key="7">
    <source>
        <dbReference type="ARBA" id="ARBA00023014"/>
    </source>
</evidence>
<name>A0A8J6T9B1_9DELT</name>
<reference evidence="10 11" key="1">
    <citation type="submission" date="2020-08" db="EMBL/GenBank/DDBJ databases">
        <title>Bridging the membrane lipid divide: bacteria of the FCB group superphylum have the potential to synthesize archaeal ether lipids.</title>
        <authorList>
            <person name="Villanueva L."/>
            <person name="Von Meijenfeldt F.A.B."/>
            <person name="Westbye A.B."/>
            <person name="Yadav S."/>
            <person name="Hopmans E.C."/>
            <person name="Dutilh B.E."/>
            <person name="Sinninghe Damste J.S."/>
        </authorList>
    </citation>
    <scope>NUCLEOTIDE SEQUENCE [LARGE SCALE GENOMIC DNA]</scope>
    <source>
        <strain evidence="10">NIOZ-UU27</strain>
    </source>
</reference>
<evidence type="ECO:0000313" key="11">
    <source>
        <dbReference type="Proteomes" id="UP000650524"/>
    </source>
</evidence>
<dbReference type="GO" id="GO:0009055">
    <property type="term" value="F:electron transfer activity"/>
    <property type="evidence" value="ECO:0007669"/>
    <property type="project" value="InterPro"/>
</dbReference>
<evidence type="ECO:0000313" key="10">
    <source>
        <dbReference type="EMBL" id="MBC8179364.1"/>
    </source>
</evidence>
<comment type="caution">
    <text evidence="10">The sequence shown here is derived from an EMBL/GenBank/DDBJ whole genome shotgun (WGS) entry which is preliminary data.</text>
</comment>
<dbReference type="SUPFAM" id="SSF56228">
    <property type="entry name" value="Aldehyde ferredoxin oxidoreductase, N-terminal domain"/>
    <property type="match status" value="1"/>
</dbReference>
<keyword evidence="3" id="KW-0004">4Fe-4S</keyword>
<dbReference type="Pfam" id="PF02730">
    <property type="entry name" value="AFOR_N"/>
    <property type="match status" value="1"/>
</dbReference>
<keyword evidence="7" id="KW-0411">Iron-sulfur</keyword>
<dbReference type="PANTHER" id="PTHR30038">
    <property type="entry name" value="ALDEHYDE FERREDOXIN OXIDOREDUCTASE"/>
    <property type="match status" value="1"/>
</dbReference>
<keyword evidence="4" id="KW-0479">Metal-binding</keyword>
<sequence length="652" mass="71146">MPGGYMGKYCVVNLTDGATETVEPSDEFYRKYLSGYGIGAAVIAQRQKQGVDPLSSESHLGFCSGLLTGSGALFSGRFMVVGKSPLTGGWGDANAGGFFSRELKKAGYDAVFFTGRAEKPVWAYLTEKGVEIRDASALWGKDAIETEELIRDKLGDRRVQIAAIGRAGEKISLISGVVTDGGRIAARSGLGAVMGSKGLKAFAVRGKQKIPVAEPDRIKTINKKFMKEFNESKVADRLSVRFMNFSSRIISRTGISIPAQASTLRELYKRYGTPGLTVYSALTGDMPIKNWDGVGYLDYTLDSAAKNSDESVIRYQKRKYACHSCPLACGGIIDIKKGRYSGTEGHKPEYETLGAFGGLLLHDDLDTIIEINEMCNRAGIDTISTGTCIAFATECFLKGIIDEKITDGLKLGWGKSDEIVKLTEMIIQREGLGDILADGVKRAVEKIGPDSAEFAMHAGGQELPMHDSRLDPGYGIAYQCEPTPGRHTISCFLYANLFNVEKIFPEARRMVRGAKGKIAKNVRRYTAGTFYMQLINSGGMCLFGALTSRIPIVEYLNAVTGWGLSADDYFRTGERILSLRKAFNVREGIKPEDQKLSDRAMGKLPLKEGPLKNVTIDMDALQSEFFQTVGWDPATGGPTREKMKELGIDMLT</sequence>
<evidence type="ECO:0000256" key="8">
    <source>
        <dbReference type="ARBA" id="ARBA00049934"/>
    </source>
</evidence>
<dbReference type="InterPro" id="IPR013983">
    <property type="entry name" value="Ald_Fedxn_OxRdtase_N"/>
</dbReference>
<dbReference type="Gene3D" id="1.10.599.10">
    <property type="entry name" value="Aldehyde Ferredoxin Oxidoreductase Protein, subunit A, domain 3"/>
    <property type="match status" value="1"/>
</dbReference>
<dbReference type="Gene3D" id="1.10.569.10">
    <property type="entry name" value="Aldehyde Ferredoxin Oxidoreductase Protein, subunit A, domain 2"/>
    <property type="match status" value="1"/>
</dbReference>
<dbReference type="GO" id="GO:0046872">
    <property type="term" value="F:metal ion binding"/>
    <property type="evidence" value="ECO:0007669"/>
    <property type="project" value="UniProtKB-KW"/>
</dbReference>
<evidence type="ECO:0000256" key="6">
    <source>
        <dbReference type="ARBA" id="ARBA00023004"/>
    </source>
</evidence>
<comment type="similarity">
    <text evidence="2">Belongs to the AOR/FOR family.</text>
</comment>
<dbReference type="SMART" id="SM00790">
    <property type="entry name" value="AFOR_N"/>
    <property type="match status" value="1"/>
</dbReference>
<dbReference type="InterPro" id="IPR051919">
    <property type="entry name" value="W-dependent_AOR"/>
</dbReference>
<accession>A0A8J6T9B1</accession>
<dbReference type="InterPro" id="IPR036503">
    <property type="entry name" value="Ald_Fedxn_OxRdtase_N_sf"/>
</dbReference>
<feature type="domain" description="Aldehyde ferredoxin oxidoreductase N-terminal" evidence="9">
    <location>
        <begin position="5"/>
        <end position="208"/>
    </location>
</feature>
<proteinExistence type="inferred from homology"/>
<dbReference type="InterPro" id="IPR001203">
    <property type="entry name" value="OxRdtase_Ald_Fedxn_C"/>
</dbReference>
<gene>
    <name evidence="10" type="ORF">H8E19_18320</name>
</gene>
<dbReference type="PANTHER" id="PTHR30038:SF7">
    <property type="entry name" value="TUNGSTEN-CONTAINING GLYCERALDEHYDE-3-PHOSPHATE:FERREDOXIN OXIDOREDUCTASE"/>
    <property type="match status" value="1"/>
</dbReference>
<dbReference type="GO" id="GO:0051539">
    <property type="term" value="F:4 iron, 4 sulfur cluster binding"/>
    <property type="evidence" value="ECO:0007669"/>
    <property type="project" value="UniProtKB-KW"/>
</dbReference>
<comment type="cofactor">
    <cofactor evidence="8">
        <name>tungstopterin</name>
        <dbReference type="ChEBI" id="CHEBI:30402"/>
    </cofactor>
</comment>
<evidence type="ECO:0000256" key="4">
    <source>
        <dbReference type="ARBA" id="ARBA00022723"/>
    </source>
</evidence>
<keyword evidence="5" id="KW-0560">Oxidoreductase</keyword>
<evidence type="ECO:0000256" key="5">
    <source>
        <dbReference type="ARBA" id="ARBA00023002"/>
    </source>
</evidence>
<comment type="cofactor">
    <cofactor evidence="1">
        <name>[4Fe-4S] cluster</name>
        <dbReference type="ChEBI" id="CHEBI:49883"/>
    </cofactor>
</comment>
<dbReference type="InterPro" id="IPR036021">
    <property type="entry name" value="Tungsten_al_ferr_oxy-like_C"/>
</dbReference>
<dbReference type="SUPFAM" id="SSF48310">
    <property type="entry name" value="Aldehyde ferredoxin oxidoreductase, C-terminal domains"/>
    <property type="match status" value="1"/>
</dbReference>
<protein>
    <submittedName>
        <fullName evidence="10">Aldehyde ferredoxin oxidoreductase family protein</fullName>
    </submittedName>
</protein>
<evidence type="ECO:0000256" key="3">
    <source>
        <dbReference type="ARBA" id="ARBA00022485"/>
    </source>
</evidence>
<evidence type="ECO:0000256" key="2">
    <source>
        <dbReference type="ARBA" id="ARBA00011032"/>
    </source>
</evidence>
<dbReference type="EMBL" id="JACNJD010000379">
    <property type="protein sequence ID" value="MBC8179364.1"/>
    <property type="molecule type" value="Genomic_DNA"/>
</dbReference>
<dbReference type="GO" id="GO:0016625">
    <property type="term" value="F:oxidoreductase activity, acting on the aldehyde or oxo group of donors, iron-sulfur protein as acceptor"/>
    <property type="evidence" value="ECO:0007669"/>
    <property type="project" value="InterPro"/>
</dbReference>
<dbReference type="Pfam" id="PF01314">
    <property type="entry name" value="AFOR_C"/>
    <property type="match status" value="1"/>
</dbReference>